<dbReference type="PROSITE" id="PS50067">
    <property type="entry name" value="KINESIN_MOTOR_2"/>
    <property type="match status" value="1"/>
</dbReference>
<sequence length="1403" mass="158794">MLRALQAAHKDAQESHAKIGFIIAVIVLLIFLTLLILYLKQRNRKRPQQLKSTDEIATPSEQTQTTVSPKTSFTDGNGVLLLPRQSIQTDDTQKTSELYASTGGSAMEPSNKAGILLCDLRASAFRNQHERRAMDSTLSRSSSVGLSSESSIVRPSQVATAAAISAGLGLVLDEYSQHDVEENTMLQKRYFGSMSSFASDTSMSFARASIASSVPEDCDIYDGQFPSSASLHSGVLHAADLRPFPLRRVDMSDRALAKKDECVRVMVRIRPPSSKELQDGRQIVAIADFDRADITLCNPSGTEGPKSFTYDAAFGSESTQQQVYDTAAIGIVEAVMEGYNGTIFAYGQTGAGKSHTMEGTAEQPGIIPNSFKHIFDKVAIAKHKRILVRASYLEIYNEEIRDLLSKDPKARLELKENVDAGVYVKSLTTQVVKDTAEIDYVMQMGKKNRSVGATLMNQTSSRSHSIFTIVVETLSENSDDGKEHVCVGKLNLVDLAGSERQSKTGATGDRLQEANKINLSLSALGNVISALVDGKSKHIPYRDSKLTRLLQDSLGGNTKTIMIANCGPADYNYEETLTTLRYASRAKNIKNKPKINEDPKDAMIREFQDEIEALKAKLLAMQTSIAVTLPPEIKEVEKIVETIVIDRGRSQEEAHALVEKTRKEKEEVLRKAHNEMSLIAKDKAIAEKDKREIELRLQLEEEAAREMEKEQNALVAKLASLQEKLLVGGEMITKAAQQEDQLRQKQLELEARKQQELRLARELAEQEEANLMREEKYQSLQEEADAKARKLRKVYAKVKEAVSEMKLLEKAQHREREDLIGIVRQLTAQLKLKTLIVDAFIPPAQVTTLETRVTYVYEEDEYKLDRLELAGNSLRQRETPRARADPTSLDAEYFLHEHVIVEEDVASMRDLFFVYVSDEDGYAPVALAPKTKPSKAKKSSRKRVEGSRKASCINSSTDCPKGFQLMHSSSSESVEFDDLNDSVLVLLGDSVGIEAADPSDVATLSVVEAEASFKSVCEQLQQTQTFAEQCIVRMNALKDQRHQAELALLDKEERLEDLQSAWKHEKSGWETERKEMQETVSKAHLREIQLLDTVDRMRLHRLQQSVLLNVERNGRMLADKALQVETNRYHEKLQSFQVEHHCALDRNAIETSLLHDRLTRISRHYERQQLWKEDTRSHKLEADDEVQKSRWFRAHTLQKLTALKDVVHSLSKDLIDLRYSFAHHVLQTRERLMSYQPQLSSFAELQTARRSHVSKLEARGRQLEERLRNERKVVAHVDNELKKTIRLRERNENQLKAKLEEQKEFFSITIALKNGLLAELQERKNRFLALEKELEISQRAKAKAVRTCWNLRQQISAMQQGFLREMEKYTIQHQRPQQSVDAIGTNFCWTTCGTMQMERLRPH</sequence>
<dbReference type="Pfam" id="PF00225">
    <property type="entry name" value="Kinesin"/>
    <property type="match status" value="1"/>
</dbReference>
<dbReference type="SUPFAM" id="SSF52540">
    <property type="entry name" value="P-loop containing nucleoside triphosphate hydrolases"/>
    <property type="match status" value="1"/>
</dbReference>
<evidence type="ECO:0000256" key="6">
    <source>
        <dbReference type="ARBA" id="ARBA00023054"/>
    </source>
</evidence>
<dbReference type="GO" id="GO:0008017">
    <property type="term" value="F:microtubule binding"/>
    <property type="evidence" value="ECO:0007669"/>
    <property type="project" value="InterPro"/>
</dbReference>
<dbReference type="InterPro" id="IPR001752">
    <property type="entry name" value="Kinesin_motor_dom"/>
</dbReference>
<keyword evidence="12" id="KW-0812">Transmembrane</keyword>
<evidence type="ECO:0000256" key="1">
    <source>
        <dbReference type="ARBA" id="ARBA00004245"/>
    </source>
</evidence>
<accession>A0A024GMP3</accession>
<feature type="domain" description="Kinesin motor" evidence="13">
    <location>
        <begin position="262"/>
        <end position="589"/>
    </location>
</feature>
<keyword evidence="5 9" id="KW-0067">ATP-binding</keyword>
<dbReference type="Proteomes" id="UP000053237">
    <property type="component" value="Unassembled WGS sequence"/>
</dbReference>
<organism evidence="14 15">
    <name type="scientific">Albugo candida</name>
    <dbReference type="NCBI Taxonomy" id="65357"/>
    <lineage>
        <taxon>Eukaryota</taxon>
        <taxon>Sar</taxon>
        <taxon>Stramenopiles</taxon>
        <taxon>Oomycota</taxon>
        <taxon>Peronosporomycetes</taxon>
        <taxon>Albuginales</taxon>
        <taxon>Albuginaceae</taxon>
        <taxon>Albugo</taxon>
    </lineage>
</organism>
<evidence type="ECO:0000313" key="14">
    <source>
        <dbReference type="EMBL" id="CCI48157.1"/>
    </source>
</evidence>
<evidence type="ECO:0000256" key="7">
    <source>
        <dbReference type="ARBA" id="ARBA00023175"/>
    </source>
</evidence>
<dbReference type="SMART" id="SM00129">
    <property type="entry name" value="KISc"/>
    <property type="match status" value="1"/>
</dbReference>
<feature type="coiled-coil region" evidence="10">
    <location>
        <begin position="1253"/>
        <end position="1337"/>
    </location>
</feature>
<comment type="caution">
    <text evidence="14">The sequence shown here is derived from an EMBL/GenBank/DDBJ whole genome shotgun (WGS) entry which is preliminary data.</text>
</comment>
<dbReference type="InterPro" id="IPR027640">
    <property type="entry name" value="Kinesin-like_fam"/>
</dbReference>
<feature type="transmembrane region" description="Helical" evidence="12">
    <location>
        <begin position="21"/>
        <end position="39"/>
    </location>
</feature>
<dbReference type="OrthoDB" id="3176171at2759"/>
<feature type="binding site" evidence="9">
    <location>
        <begin position="347"/>
        <end position="354"/>
    </location>
    <ligand>
        <name>ATP</name>
        <dbReference type="ChEBI" id="CHEBI:30616"/>
    </ligand>
</feature>
<evidence type="ECO:0000256" key="8">
    <source>
        <dbReference type="ARBA" id="ARBA00023212"/>
    </source>
</evidence>
<feature type="coiled-coil region" evidence="10">
    <location>
        <begin position="683"/>
        <end position="811"/>
    </location>
</feature>
<evidence type="ECO:0000256" key="2">
    <source>
        <dbReference type="ARBA" id="ARBA00022490"/>
    </source>
</evidence>
<dbReference type="GO" id="GO:0007018">
    <property type="term" value="P:microtubule-based movement"/>
    <property type="evidence" value="ECO:0007669"/>
    <property type="project" value="InterPro"/>
</dbReference>
<keyword evidence="4 9" id="KW-0547">Nucleotide-binding</keyword>
<dbReference type="GO" id="GO:0005524">
    <property type="term" value="F:ATP binding"/>
    <property type="evidence" value="ECO:0007669"/>
    <property type="project" value="UniProtKB-UniRule"/>
</dbReference>
<dbReference type="PANTHER" id="PTHR47969:SF21">
    <property type="entry name" value="KINESIN-LIKE PROTEIN"/>
    <property type="match status" value="1"/>
</dbReference>
<gene>
    <name evidence="14" type="ORF">BN9_092190</name>
</gene>
<evidence type="ECO:0000256" key="11">
    <source>
        <dbReference type="SAM" id="MobiDB-lite"/>
    </source>
</evidence>
<proteinExistence type="inferred from homology"/>
<dbReference type="PANTHER" id="PTHR47969">
    <property type="entry name" value="CHROMOSOME-ASSOCIATED KINESIN KIF4A-RELATED"/>
    <property type="match status" value="1"/>
</dbReference>
<dbReference type="GO" id="GO:0003777">
    <property type="term" value="F:microtubule motor activity"/>
    <property type="evidence" value="ECO:0007669"/>
    <property type="project" value="InterPro"/>
</dbReference>
<dbReference type="EMBL" id="CAIX01000207">
    <property type="protein sequence ID" value="CCI48157.1"/>
    <property type="molecule type" value="Genomic_DNA"/>
</dbReference>
<comment type="subcellular location">
    <subcellularLocation>
        <location evidence="1">Cytoplasm</location>
        <location evidence="1">Cytoskeleton</location>
    </subcellularLocation>
</comment>
<dbReference type="Gene3D" id="3.40.850.10">
    <property type="entry name" value="Kinesin motor domain"/>
    <property type="match status" value="1"/>
</dbReference>
<evidence type="ECO:0000256" key="5">
    <source>
        <dbReference type="ARBA" id="ARBA00022840"/>
    </source>
</evidence>
<evidence type="ECO:0000256" key="4">
    <source>
        <dbReference type="ARBA" id="ARBA00022741"/>
    </source>
</evidence>
<keyword evidence="8" id="KW-0206">Cytoskeleton</keyword>
<evidence type="ECO:0000313" key="15">
    <source>
        <dbReference type="Proteomes" id="UP000053237"/>
    </source>
</evidence>
<dbReference type="STRING" id="65357.A0A024GMP3"/>
<keyword evidence="12" id="KW-1133">Transmembrane helix</keyword>
<dbReference type="InterPro" id="IPR027417">
    <property type="entry name" value="P-loop_NTPase"/>
</dbReference>
<feature type="compositionally biased region" description="Polar residues" evidence="11">
    <location>
        <begin position="59"/>
        <end position="75"/>
    </location>
</feature>
<dbReference type="PROSITE" id="PS00411">
    <property type="entry name" value="KINESIN_MOTOR_1"/>
    <property type="match status" value="1"/>
</dbReference>
<feature type="coiled-coil region" evidence="10">
    <location>
        <begin position="1034"/>
        <end position="1061"/>
    </location>
</feature>
<keyword evidence="7 9" id="KW-0505">Motor protein</keyword>
<protein>
    <recommendedName>
        <fullName evidence="13">Kinesin motor domain-containing protein</fullName>
    </recommendedName>
</protein>
<keyword evidence="3" id="KW-0493">Microtubule</keyword>
<evidence type="ECO:0000256" key="3">
    <source>
        <dbReference type="ARBA" id="ARBA00022701"/>
    </source>
</evidence>
<dbReference type="FunFam" id="3.40.850.10:FF:000029">
    <property type="entry name" value="Kinesin-like protein KIF17"/>
    <property type="match status" value="1"/>
</dbReference>
<dbReference type="InterPro" id="IPR036961">
    <property type="entry name" value="Kinesin_motor_dom_sf"/>
</dbReference>
<name>A0A024GMP3_9STRA</name>
<dbReference type="InParanoid" id="A0A024GMP3"/>
<dbReference type="InterPro" id="IPR019821">
    <property type="entry name" value="Kinesin_motor_CS"/>
</dbReference>
<evidence type="ECO:0000259" key="13">
    <source>
        <dbReference type="PROSITE" id="PS50067"/>
    </source>
</evidence>
<reference evidence="14 15" key="1">
    <citation type="submission" date="2012-05" db="EMBL/GenBank/DDBJ databases">
        <title>Recombination and specialization in a pathogen metapopulation.</title>
        <authorList>
            <person name="Gardiner A."/>
            <person name="Kemen E."/>
            <person name="Schultz-Larsen T."/>
            <person name="MacLean D."/>
            <person name="Van Oosterhout C."/>
            <person name="Jones J.D.G."/>
        </authorList>
    </citation>
    <scope>NUCLEOTIDE SEQUENCE [LARGE SCALE GENOMIC DNA]</scope>
    <source>
        <strain evidence="14 15">Ac Nc2</strain>
    </source>
</reference>
<keyword evidence="2" id="KW-0963">Cytoplasm</keyword>
<evidence type="ECO:0000256" key="12">
    <source>
        <dbReference type="SAM" id="Phobius"/>
    </source>
</evidence>
<keyword evidence="15" id="KW-1185">Reference proteome</keyword>
<comment type="similarity">
    <text evidence="9">Belongs to the TRAFAC class myosin-kinesin ATPase superfamily. Kinesin family.</text>
</comment>
<evidence type="ECO:0000256" key="9">
    <source>
        <dbReference type="PROSITE-ProRule" id="PRU00283"/>
    </source>
</evidence>
<evidence type="ECO:0000256" key="10">
    <source>
        <dbReference type="SAM" id="Coils"/>
    </source>
</evidence>
<keyword evidence="12" id="KW-0472">Membrane</keyword>
<dbReference type="PRINTS" id="PR00380">
    <property type="entry name" value="KINESINHEAVY"/>
</dbReference>
<dbReference type="GO" id="GO:0005874">
    <property type="term" value="C:microtubule"/>
    <property type="evidence" value="ECO:0007669"/>
    <property type="project" value="UniProtKB-KW"/>
</dbReference>
<keyword evidence="6 10" id="KW-0175">Coiled coil</keyword>
<feature type="region of interest" description="Disordered" evidence="11">
    <location>
        <begin position="48"/>
        <end position="77"/>
    </location>
</feature>